<comment type="function">
    <text evidence="4">Required for resistance to DNA-damaging agents.</text>
</comment>
<dbReference type="Pfam" id="PF00582">
    <property type="entry name" value="Usp"/>
    <property type="match status" value="1"/>
</dbReference>
<dbReference type="PANTHER" id="PTHR47892">
    <property type="entry name" value="UNIVERSAL STRESS PROTEIN E"/>
    <property type="match status" value="1"/>
</dbReference>
<comment type="subcellular location">
    <subcellularLocation>
        <location evidence="1">Cytoplasm</location>
    </subcellularLocation>
</comment>
<evidence type="ECO:0000259" key="5">
    <source>
        <dbReference type="Pfam" id="PF00582"/>
    </source>
</evidence>
<keyword evidence="7" id="KW-1185">Reference proteome</keyword>
<reference evidence="7" key="1">
    <citation type="submission" date="2016-10" db="EMBL/GenBank/DDBJ databases">
        <authorList>
            <person name="Varghese N."/>
            <person name="Submissions S."/>
        </authorList>
    </citation>
    <scope>NUCLEOTIDE SEQUENCE [LARGE SCALE GENOMIC DNA]</scope>
    <source>
        <strain evidence="7">DSM 17834</strain>
    </source>
</reference>
<evidence type="ECO:0000313" key="7">
    <source>
        <dbReference type="Proteomes" id="UP000198784"/>
    </source>
</evidence>
<dbReference type="EMBL" id="FOWX01000021">
    <property type="protein sequence ID" value="SFP85824.1"/>
    <property type="molecule type" value="Genomic_DNA"/>
</dbReference>
<accession>A0A1I5TRY1</accession>
<evidence type="ECO:0000256" key="1">
    <source>
        <dbReference type="ARBA" id="ARBA00004496"/>
    </source>
</evidence>
<name>A0A1I5TRY1_9PSED</name>
<dbReference type="OrthoDB" id="239260at2"/>
<evidence type="ECO:0000256" key="2">
    <source>
        <dbReference type="ARBA" id="ARBA00008791"/>
    </source>
</evidence>
<evidence type="ECO:0000256" key="3">
    <source>
        <dbReference type="ARBA" id="ARBA00022490"/>
    </source>
</evidence>
<protein>
    <submittedName>
        <fullName evidence="6">Nucleotide-binding universal stress protein, UspA family</fullName>
    </submittedName>
</protein>
<feature type="domain" description="UspA" evidence="5">
    <location>
        <begin position="134"/>
        <end position="272"/>
    </location>
</feature>
<proteinExistence type="inferred from homology"/>
<dbReference type="GO" id="GO:0005737">
    <property type="term" value="C:cytoplasm"/>
    <property type="evidence" value="ECO:0007669"/>
    <property type="project" value="UniProtKB-SubCell"/>
</dbReference>
<evidence type="ECO:0000256" key="4">
    <source>
        <dbReference type="ARBA" id="ARBA00037131"/>
    </source>
</evidence>
<gene>
    <name evidence="6" type="ORF">SAMN05216190_12172</name>
</gene>
<dbReference type="SUPFAM" id="SSF52402">
    <property type="entry name" value="Adenine nucleotide alpha hydrolases-like"/>
    <property type="match status" value="2"/>
</dbReference>
<dbReference type="Proteomes" id="UP000198784">
    <property type="component" value="Unassembled WGS sequence"/>
</dbReference>
<dbReference type="CDD" id="cd00293">
    <property type="entry name" value="USP-like"/>
    <property type="match status" value="1"/>
</dbReference>
<comment type="similarity">
    <text evidence="2">Belongs to the universal stress protein A family.</text>
</comment>
<keyword evidence="3" id="KW-0963">Cytoplasm</keyword>
<evidence type="ECO:0000313" key="6">
    <source>
        <dbReference type="EMBL" id="SFP85824.1"/>
    </source>
</evidence>
<dbReference type="AlphaFoldDB" id="A0A1I5TRY1"/>
<sequence length="344" mass="37586">MQTIRNTLVVMDAQQPDALLLDRATLIASATSSHLHLLACNKKNHSSSNLQATEDSLRHKGFSVSSQQAWKDSLHKTIIAVQQEQECGLVIKQHLPDNPLLKTFLPSEDWKLLRFCPCPVLIVKSTESWQGGVILAAIDAGNNDVNHRLLHAGIVGHGYDIAQMIGGTLHIMSAHPCAEQLSADPVYHLSDSIRAMYLEHCRALQAEYEVGDERLHIEEGPAEALIPSVAERLRVTLTVIGSVARSGLSGALLGNTAENILDSLNSDVLVLKPDDIISHLEELASPPHNQVLDGAIHSWPYSHSAHLEIPTTQTVSYIKEASSRQADAPAISLEQEQRLSLQAR</sequence>
<dbReference type="STRING" id="289003.SAMN05216190_12172"/>
<dbReference type="InterPro" id="IPR006016">
    <property type="entry name" value="UspA"/>
</dbReference>
<organism evidence="6 7">
    <name type="scientific">Pseudomonas borbori</name>
    <dbReference type="NCBI Taxonomy" id="289003"/>
    <lineage>
        <taxon>Bacteria</taxon>
        <taxon>Pseudomonadati</taxon>
        <taxon>Pseudomonadota</taxon>
        <taxon>Gammaproteobacteria</taxon>
        <taxon>Pseudomonadales</taxon>
        <taxon>Pseudomonadaceae</taxon>
        <taxon>Pseudomonas</taxon>
    </lineage>
</organism>
<dbReference type="Gene3D" id="3.40.50.12370">
    <property type="match status" value="1"/>
</dbReference>
<dbReference type="PANTHER" id="PTHR47892:SF1">
    <property type="entry name" value="UNIVERSAL STRESS PROTEIN E"/>
    <property type="match status" value="1"/>
</dbReference>